<reference evidence="1" key="1">
    <citation type="submission" date="2014-09" db="EMBL/GenBank/DDBJ databases">
        <authorList>
            <person name="Magalhaes I.L.F."/>
            <person name="Oliveira U."/>
            <person name="Santos F.R."/>
            <person name="Vidigal T.H.D.A."/>
            <person name="Brescovit A.D."/>
            <person name="Santos A.J."/>
        </authorList>
    </citation>
    <scope>NUCLEOTIDE SEQUENCE</scope>
    <source>
        <tissue evidence="1">Shoot tissue taken approximately 20 cm above the soil surface</tissue>
    </source>
</reference>
<protein>
    <submittedName>
        <fullName evidence="1">Uncharacterized protein</fullName>
    </submittedName>
</protein>
<proteinExistence type="predicted"/>
<sequence length="36" mass="4209">MREETSELFLRVFRIEQGSQGGQKENFLSCFLLDSL</sequence>
<name>A0A0A8XX63_ARUDO</name>
<organism evidence="1">
    <name type="scientific">Arundo donax</name>
    <name type="common">Giant reed</name>
    <name type="synonym">Donax arundinaceus</name>
    <dbReference type="NCBI Taxonomy" id="35708"/>
    <lineage>
        <taxon>Eukaryota</taxon>
        <taxon>Viridiplantae</taxon>
        <taxon>Streptophyta</taxon>
        <taxon>Embryophyta</taxon>
        <taxon>Tracheophyta</taxon>
        <taxon>Spermatophyta</taxon>
        <taxon>Magnoliopsida</taxon>
        <taxon>Liliopsida</taxon>
        <taxon>Poales</taxon>
        <taxon>Poaceae</taxon>
        <taxon>PACMAD clade</taxon>
        <taxon>Arundinoideae</taxon>
        <taxon>Arundineae</taxon>
        <taxon>Arundo</taxon>
    </lineage>
</organism>
<dbReference type="AlphaFoldDB" id="A0A0A8XX63"/>
<dbReference type="EMBL" id="GBRH01280650">
    <property type="protein sequence ID" value="JAD17245.1"/>
    <property type="molecule type" value="Transcribed_RNA"/>
</dbReference>
<accession>A0A0A8XX63</accession>
<evidence type="ECO:0000313" key="1">
    <source>
        <dbReference type="EMBL" id="JAD17245.1"/>
    </source>
</evidence>
<reference evidence="1" key="2">
    <citation type="journal article" date="2015" name="Data Brief">
        <title>Shoot transcriptome of the giant reed, Arundo donax.</title>
        <authorList>
            <person name="Barrero R.A."/>
            <person name="Guerrero F.D."/>
            <person name="Moolhuijzen P."/>
            <person name="Goolsby J.A."/>
            <person name="Tidwell J."/>
            <person name="Bellgard S.E."/>
            <person name="Bellgard M.I."/>
        </authorList>
    </citation>
    <scope>NUCLEOTIDE SEQUENCE</scope>
    <source>
        <tissue evidence="1">Shoot tissue taken approximately 20 cm above the soil surface</tissue>
    </source>
</reference>